<dbReference type="Pfam" id="PF00534">
    <property type="entry name" value="Glycos_transf_1"/>
    <property type="match status" value="1"/>
</dbReference>
<dbReference type="Pfam" id="PF13439">
    <property type="entry name" value="Glyco_transf_4"/>
    <property type="match status" value="1"/>
</dbReference>
<sequence length="340" mass="39000">MRVLLYKEMQNMLKVSGIGRAFRQQFKALEMNGIDVTSDKSHPFDLVHFNTVFEESFSFLKHAKRKGIPVVVHAHSTKEDFLNSFNFSKYIKHWFYAKLKNMYSNADVIITPSNYSKSLLESYGYIKCPIKVLSNGIDLKEYERDEKKVEAFRNHFNLKPSDKVVIGVGLLFERKGLHDFIEVARMMPEITFIWFGTLNKAMQTKVIKQAIENKPSNMIMPGYIAGDVIKGAFSSANCLLFPSYEETEGIVILEAMASRLPIIVRDIPVYAEFTHGKELLKGTSNLEFATRIQQILKKDTSVMTETAYQSVSQKDLILIGQQLKAIYEETIERVKNHDNN</sequence>
<evidence type="ECO:0000259" key="1">
    <source>
        <dbReference type="Pfam" id="PF00534"/>
    </source>
</evidence>
<dbReference type="Gene3D" id="3.40.50.2000">
    <property type="entry name" value="Glycogen Phosphorylase B"/>
    <property type="match status" value="2"/>
</dbReference>
<dbReference type="Proteomes" id="UP001209076">
    <property type="component" value="Unassembled WGS sequence"/>
</dbReference>
<evidence type="ECO:0000313" key="4">
    <source>
        <dbReference type="Proteomes" id="UP001209076"/>
    </source>
</evidence>
<dbReference type="CDD" id="cd03801">
    <property type="entry name" value="GT4_PimA-like"/>
    <property type="match status" value="1"/>
</dbReference>
<keyword evidence="4" id="KW-1185">Reference proteome</keyword>
<evidence type="ECO:0000259" key="2">
    <source>
        <dbReference type="Pfam" id="PF13439"/>
    </source>
</evidence>
<comment type="caution">
    <text evidence="3">The sequence shown here is derived from an EMBL/GenBank/DDBJ whole genome shotgun (WGS) entry which is preliminary data.</text>
</comment>
<feature type="domain" description="Glycosyltransferase subfamily 4-like N-terminal" evidence="2">
    <location>
        <begin position="41"/>
        <end position="140"/>
    </location>
</feature>
<dbReference type="InterPro" id="IPR028098">
    <property type="entry name" value="Glyco_trans_4-like_N"/>
</dbReference>
<reference evidence="4" key="1">
    <citation type="submission" date="2023-07" db="EMBL/GenBank/DDBJ databases">
        <title>Novel Mycoplasma species identified in domestic and wild animals.</title>
        <authorList>
            <person name="Volokhov D.V."/>
            <person name="Furtak V.A."/>
            <person name="Zagorodnyaya T.A."/>
        </authorList>
    </citation>
    <scope>NUCLEOTIDE SEQUENCE [LARGE SCALE GENOMIC DNA]</scope>
    <source>
        <strain evidence="4">92-19</strain>
    </source>
</reference>
<evidence type="ECO:0000313" key="3">
    <source>
        <dbReference type="EMBL" id="MCU0104215.1"/>
    </source>
</evidence>
<dbReference type="SUPFAM" id="SSF53756">
    <property type="entry name" value="UDP-Glycosyltransferase/glycogen phosphorylase"/>
    <property type="match status" value="1"/>
</dbReference>
<dbReference type="InterPro" id="IPR001296">
    <property type="entry name" value="Glyco_trans_1"/>
</dbReference>
<dbReference type="RefSeq" id="WP_262095432.1">
    <property type="nucleotide sequence ID" value="NZ_JAOEGN010000001.1"/>
</dbReference>
<accession>A0ABT2PTE1</accession>
<proteinExistence type="predicted"/>
<dbReference type="EMBL" id="JAOEGN010000001">
    <property type="protein sequence ID" value="MCU0104215.1"/>
    <property type="molecule type" value="Genomic_DNA"/>
</dbReference>
<dbReference type="PANTHER" id="PTHR45947:SF3">
    <property type="entry name" value="SULFOQUINOVOSYL TRANSFERASE SQD2"/>
    <property type="match status" value="1"/>
</dbReference>
<feature type="domain" description="Glycosyl transferase family 1" evidence="1">
    <location>
        <begin position="150"/>
        <end position="299"/>
    </location>
</feature>
<protein>
    <submittedName>
        <fullName evidence="3">Glycosyltransferase family 4 protein</fullName>
    </submittedName>
</protein>
<dbReference type="InterPro" id="IPR050194">
    <property type="entry name" value="Glycosyltransferase_grp1"/>
</dbReference>
<gene>
    <name evidence="3" type="ORF">N7603_00875</name>
</gene>
<organism evidence="3 4">
    <name type="scientific">Paracholeplasma vituli</name>
    <dbReference type="NCBI Taxonomy" id="69473"/>
    <lineage>
        <taxon>Bacteria</taxon>
        <taxon>Bacillati</taxon>
        <taxon>Mycoplasmatota</taxon>
        <taxon>Mollicutes</taxon>
        <taxon>Acholeplasmatales</taxon>
        <taxon>Acholeplasmataceae</taxon>
        <taxon>Paracholeplasma</taxon>
    </lineage>
</organism>
<dbReference type="PANTHER" id="PTHR45947">
    <property type="entry name" value="SULFOQUINOVOSYL TRANSFERASE SQD2"/>
    <property type="match status" value="1"/>
</dbReference>
<name>A0ABT2PTE1_9MOLU</name>